<sequence length="253" mass="29469">MKKLYLFIGGLMIMSGLTGCETKNKAEIEQSFDKVLAMYPTPNLESFYDMEGYRDDEFDKDDKGVWVLQTNMSVAYEVDGDVYSEGAVLRINRNTREANGFYFVRKYYDDVKKGIEENKYPITFDEQGIHLIDKLNDNELSNKIIKFQFFVQYGNFKQLDTYKNIKEMYNPEVPMYELEYQLTSDNPNVIALKKRYDMPTDSVPTLLLKGTGDLNGSSVGNKNIEFRYSKNPNVVFRDYVNFQPLSEEDIINE</sequence>
<dbReference type="RefSeq" id="WP_111247961.1">
    <property type="nucleotide sequence ID" value="NZ_PIEU01000072.1"/>
</dbReference>
<keyword evidence="3" id="KW-1185">Reference proteome</keyword>
<keyword evidence="2" id="KW-0449">Lipoprotein</keyword>
<proteinExistence type="inferred from homology"/>
<name>A0A2W3ZG45_9ENTE</name>
<organism evidence="2 3">
    <name type="scientific">Enterococcus plantarum</name>
    <dbReference type="NCBI Taxonomy" id="1077675"/>
    <lineage>
        <taxon>Bacteria</taxon>
        <taxon>Bacillati</taxon>
        <taxon>Bacillota</taxon>
        <taxon>Bacilli</taxon>
        <taxon>Lactobacillales</taxon>
        <taxon>Enterococcaceae</taxon>
        <taxon>Enterococcus</taxon>
    </lineage>
</organism>
<dbReference type="AlphaFoldDB" id="A0A2W3ZG45"/>
<evidence type="ECO:0000313" key="2">
    <source>
        <dbReference type="EMBL" id="PZL73034.1"/>
    </source>
</evidence>
<reference evidence="2 3" key="1">
    <citation type="submission" date="2017-11" db="EMBL/GenBank/DDBJ databases">
        <title>Draft genome sequence of Enterococcus plantarum TRW2 strain isolated from lettuce.</title>
        <authorList>
            <person name="Kim E.B."/>
            <person name="Marco M.L."/>
            <person name="Williams T.R."/>
            <person name="You I.H."/>
        </authorList>
    </citation>
    <scope>NUCLEOTIDE SEQUENCE [LARGE SCALE GENOMIC DNA]</scope>
    <source>
        <strain evidence="2 3">TRW2</strain>
    </source>
</reference>
<evidence type="ECO:0000313" key="3">
    <source>
        <dbReference type="Proteomes" id="UP000249828"/>
    </source>
</evidence>
<dbReference type="InterPro" id="IPR007595">
    <property type="entry name" value="Csa"/>
</dbReference>
<dbReference type="Proteomes" id="UP000249828">
    <property type="component" value="Unassembled WGS sequence"/>
</dbReference>
<accession>A0A2W3ZG45</accession>
<dbReference type="InterPro" id="IPR038641">
    <property type="entry name" value="Csa_sf"/>
</dbReference>
<dbReference type="Gene3D" id="2.50.20.40">
    <property type="match status" value="1"/>
</dbReference>
<dbReference type="EMBL" id="PIEU01000072">
    <property type="protein sequence ID" value="PZL73034.1"/>
    <property type="molecule type" value="Genomic_DNA"/>
</dbReference>
<dbReference type="Pfam" id="PF04507">
    <property type="entry name" value="DUF576"/>
    <property type="match status" value="1"/>
</dbReference>
<comment type="similarity">
    <text evidence="1">Belongs to the staphylococcal tandem lipoprotein family.</text>
</comment>
<gene>
    <name evidence="2" type="ORF">CI088_09175</name>
</gene>
<dbReference type="PROSITE" id="PS51257">
    <property type="entry name" value="PROKAR_LIPOPROTEIN"/>
    <property type="match status" value="1"/>
</dbReference>
<dbReference type="NCBIfam" id="TIGR01742">
    <property type="entry name" value="SA_tandem_lipo"/>
    <property type="match status" value="1"/>
</dbReference>
<evidence type="ECO:0000256" key="1">
    <source>
        <dbReference type="ARBA" id="ARBA00009715"/>
    </source>
</evidence>
<comment type="caution">
    <text evidence="2">The sequence shown here is derived from an EMBL/GenBank/DDBJ whole genome shotgun (WGS) entry which is preliminary data.</text>
</comment>
<protein>
    <submittedName>
        <fullName evidence="2">Tandem-type lipoprotein</fullName>
    </submittedName>
</protein>